<dbReference type="STRING" id="70667.A0A183TEC7"/>
<dbReference type="InterPro" id="IPR035914">
    <property type="entry name" value="Sperma_CUB_dom_sf"/>
</dbReference>
<evidence type="ECO:0000256" key="1">
    <source>
        <dbReference type="ARBA" id="ARBA00022737"/>
    </source>
</evidence>
<dbReference type="CDD" id="cd00041">
    <property type="entry name" value="CUB"/>
    <property type="match status" value="1"/>
</dbReference>
<keyword evidence="2" id="KW-1015">Disulfide bond</keyword>
<keyword evidence="1" id="KW-0677">Repeat</keyword>
<dbReference type="Pfam" id="PF00431">
    <property type="entry name" value="CUB"/>
    <property type="match status" value="1"/>
</dbReference>
<dbReference type="AlphaFoldDB" id="A0A183TEC7"/>
<comment type="caution">
    <text evidence="3">Lacks conserved residue(s) required for the propagation of feature annotation.</text>
</comment>
<dbReference type="EMBL" id="UYSU01039341">
    <property type="protein sequence ID" value="VDM01211.1"/>
    <property type="molecule type" value="Genomic_DNA"/>
</dbReference>
<dbReference type="OrthoDB" id="6022136at2759"/>
<sequence>GENGAWPRINIVCFLETLLSANIRNTKFNKVDFLSCLCDIKGNMLDCTLKDRNRLKYLNSWHRIFYSNFMLKLGDQSECAYDYVEIFDGPSLSSPFISKLCGAGLSQMVNTTKNSMTLRFISDYGIQNRGFEATYWFGEWKIIVYIYLGKIHSAILKISFLTVSAPM</sequence>
<dbReference type="WBParaSite" id="SSLN_0001538401-mRNA-1">
    <property type="protein sequence ID" value="SSLN_0001538401-mRNA-1"/>
    <property type="gene ID" value="SSLN_0001538401"/>
</dbReference>
<reference evidence="5 6" key="2">
    <citation type="submission" date="2018-11" db="EMBL/GenBank/DDBJ databases">
        <authorList>
            <consortium name="Pathogen Informatics"/>
        </authorList>
    </citation>
    <scope>NUCLEOTIDE SEQUENCE [LARGE SCALE GENOMIC DNA]</scope>
    <source>
        <strain evidence="5 6">NST_G2</strain>
    </source>
</reference>
<dbReference type="Proteomes" id="UP000275846">
    <property type="component" value="Unassembled WGS sequence"/>
</dbReference>
<evidence type="ECO:0000313" key="6">
    <source>
        <dbReference type="Proteomes" id="UP000275846"/>
    </source>
</evidence>
<name>A0A183TEC7_SCHSO</name>
<feature type="domain" description="CUB" evidence="4">
    <location>
        <begin position="65"/>
        <end position="138"/>
    </location>
</feature>
<evidence type="ECO:0000313" key="7">
    <source>
        <dbReference type="WBParaSite" id="SSLN_0001538401-mRNA-1"/>
    </source>
</evidence>
<evidence type="ECO:0000256" key="3">
    <source>
        <dbReference type="PROSITE-ProRule" id="PRU00059"/>
    </source>
</evidence>
<reference evidence="7" key="1">
    <citation type="submission" date="2016-06" db="UniProtKB">
        <authorList>
            <consortium name="WormBaseParasite"/>
        </authorList>
    </citation>
    <scope>IDENTIFICATION</scope>
</reference>
<gene>
    <name evidence="5" type="ORF">SSLN_LOCUS14825</name>
</gene>
<evidence type="ECO:0000313" key="5">
    <source>
        <dbReference type="EMBL" id="VDM01211.1"/>
    </source>
</evidence>
<dbReference type="SUPFAM" id="SSF49854">
    <property type="entry name" value="Spermadhesin, CUB domain"/>
    <property type="match status" value="1"/>
</dbReference>
<organism evidence="7">
    <name type="scientific">Schistocephalus solidus</name>
    <name type="common">Tapeworm</name>
    <dbReference type="NCBI Taxonomy" id="70667"/>
    <lineage>
        <taxon>Eukaryota</taxon>
        <taxon>Metazoa</taxon>
        <taxon>Spiralia</taxon>
        <taxon>Lophotrochozoa</taxon>
        <taxon>Platyhelminthes</taxon>
        <taxon>Cestoda</taxon>
        <taxon>Eucestoda</taxon>
        <taxon>Diphyllobothriidea</taxon>
        <taxon>Diphyllobothriidae</taxon>
        <taxon>Schistocephalus</taxon>
    </lineage>
</organism>
<dbReference type="SMART" id="SM00042">
    <property type="entry name" value="CUB"/>
    <property type="match status" value="1"/>
</dbReference>
<dbReference type="PANTHER" id="PTHR24251">
    <property type="entry name" value="OVOCHYMASE-RELATED"/>
    <property type="match status" value="1"/>
</dbReference>
<dbReference type="Gene3D" id="2.60.120.290">
    <property type="entry name" value="Spermadhesin, CUB domain"/>
    <property type="match status" value="1"/>
</dbReference>
<dbReference type="InterPro" id="IPR000859">
    <property type="entry name" value="CUB_dom"/>
</dbReference>
<protein>
    <submittedName>
        <fullName evidence="7">CUB domain-containing protein</fullName>
    </submittedName>
</protein>
<evidence type="ECO:0000259" key="4">
    <source>
        <dbReference type="PROSITE" id="PS01180"/>
    </source>
</evidence>
<keyword evidence="6" id="KW-1185">Reference proteome</keyword>
<evidence type="ECO:0000256" key="2">
    <source>
        <dbReference type="ARBA" id="ARBA00023157"/>
    </source>
</evidence>
<accession>A0A183TEC7</accession>
<dbReference type="PROSITE" id="PS01180">
    <property type="entry name" value="CUB"/>
    <property type="match status" value="1"/>
</dbReference>
<proteinExistence type="predicted"/>